<protein>
    <submittedName>
        <fullName evidence="1">Uncharacterized protein</fullName>
    </submittedName>
</protein>
<dbReference type="Proteomes" id="UP001062846">
    <property type="component" value="Chromosome 10"/>
</dbReference>
<accession>A0ACC0LZ56</accession>
<organism evidence="1 2">
    <name type="scientific">Rhododendron molle</name>
    <name type="common">Chinese azalea</name>
    <name type="synonym">Azalea mollis</name>
    <dbReference type="NCBI Taxonomy" id="49168"/>
    <lineage>
        <taxon>Eukaryota</taxon>
        <taxon>Viridiplantae</taxon>
        <taxon>Streptophyta</taxon>
        <taxon>Embryophyta</taxon>
        <taxon>Tracheophyta</taxon>
        <taxon>Spermatophyta</taxon>
        <taxon>Magnoliopsida</taxon>
        <taxon>eudicotyledons</taxon>
        <taxon>Gunneridae</taxon>
        <taxon>Pentapetalae</taxon>
        <taxon>asterids</taxon>
        <taxon>Ericales</taxon>
        <taxon>Ericaceae</taxon>
        <taxon>Ericoideae</taxon>
        <taxon>Rhodoreae</taxon>
        <taxon>Rhododendron</taxon>
    </lineage>
</organism>
<proteinExistence type="predicted"/>
<dbReference type="EMBL" id="CM046397">
    <property type="protein sequence ID" value="KAI8533857.1"/>
    <property type="molecule type" value="Genomic_DNA"/>
</dbReference>
<evidence type="ECO:0000313" key="2">
    <source>
        <dbReference type="Proteomes" id="UP001062846"/>
    </source>
</evidence>
<comment type="caution">
    <text evidence="1">The sequence shown here is derived from an EMBL/GenBank/DDBJ whole genome shotgun (WGS) entry which is preliminary data.</text>
</comment>
<gene>
    <name evidence="1" type="ORF">RHMOL_Rhmol10G0042300</name>
</gene>
<keyword evidence="2" id="KW-1185">Reference proteome</keyword>
<sequence>MLITWTVGPSRGRFLERSNFGSTPNRSSRPSKFSLPSPSKNSQNPRIISAFRPKKSNTEEQRAEKKRTRKSSTMAFGGSAVAPPSVVAAAGGPSGTRQVKLERECELRIEVSPDSPLRLRVLAGTAEIFGTEIAPEIWLSFPPGLKFAVFSWYGATIEMDGATETDYIADETPMISYVNVHAVLEGRRNHAKASPTDSDLSQVLFDVVYWIYAIGKIKIGESYYCIVYANI</sequence>
<reference evidence="1" key="1">
    <citation type="submission" date="2022-02" db="EMBL/GenBank/DDBJ databases">
        <title>Plant Genome Project.</title>
        <authorList>
            <person name="Zhang R.-G."/>
        </authorList>
    </citation>
    <scope>NUCLEOTIDE SEQUENCE</scope>
    <source>
        <strain evidence="1">AT1</strain>
    </source>
</reference>
<name>A0ACC0LZ56_RHOML</name>
<evidence type="ECO:0000313" key="1">
    <source>
        <dbReference type="EMBL" id="KAI8533857.1"/>
    </source>
</evidence>